<dbReference type="AlphaFoldDB" id="A0A9W4WRD3"/>
<reference evidence="1" key="1">
    <citation type="submission" date="2022-08" db="EMBL/GenBank/DDBJ databases">
        <authorList>
            <person name="Kallberg Y."/>
            <person name="Tangrot J."/>
            <person name="Rosling A."/>
        </authorList>
    </citation>
    <scope>NUCLEOTIDE SEQUENCE</scope>
    <source>
        <strain evidence="1">Wild A</strain>
    </source>
</reference>
<comment type="caution">
    <text evidence="1">The sequence shown here is derived from an EMBL/GenBank/DDBJ whole genome shotgun (WGS) entry which is preliminary data.</text>
</comment>
<proteinExistence type="predicted"/>
<evidence type="ECO:0000313" key="2">
    <source>
        <dbReference type="Proteomes" id="UP001153678"/>
    </source>
</evidence>
<dbReference type="EMBL" id="CAMKVN010002341">
    <property type="protein sequence ID" value="CAI2180662.1"/>
    <property type="molecule type" value="Genomic_DNA"/>
</dbReference>
<sequence length="75" mass="8638">MIKIIKDSDSPHYSSDTRILVIVPPSLFEEDFKNILPWKLATAKYAQTCVNLAIELNIPYNFFVDGLHYPILEVK</sequence>
<protein>
    <submittedName>
        <fullName evidence="1">2481_t:CDS:1</fullName>
    </submittedName>
</protein>
<organism evidence="1 2">
    <name type="scientific">Funneliformis geosporum</name>
    <dbReference type="NCBI Taxonomy" id="1117311"/>
    <lineage>
        <taxon>Eukaryota</taxon>
        <taxon>Fungi</taxon>
        <taxon>Fungi incertae sedis</taxon>
        <taxon>Mucoromycota</taxon>
        <taxon>Glomeromycotina</taxon>
        <taxon>Glomeromycetes</taxon>
        <taxon>Glomerales</taxon>
        <taxon>Glomeraceae</taxon>
        <taxon>Funneliformis</taxon>
    </lineage>
</organism>
<dbReference type="OrthoDB" id="671439at2759"/>
<keyword evidence="2" id="KW-1185">Reference proteome</keyword>
<evidence type="ECO:0000313" key="1">
    <source>
        <dbReference type="EMBL" id="CAI2180662.1"/>
    </source>
</evidence>
<name>A0A9W4WRD3_9GLOM</name>
<accession>A0A9W4WRD3</accession>
<dbReference type="Proteomes" id="UP001153678">
    <property type="component" value="Unassembled WGS sequence"/>
</dbReference>
<gene>
    <name evidence="1" type="ORF">FWILDA_LOCUS9694</name>
</gene>